<feature type="compositionally biased region" description="Polar residues" evidence="6">
    <location>
        <begin position="40"/>
        <end position="60"/>
    </location>
</feature>
<dbReference type="SUPFAM" id="SSF48317">
    <property type="entry name" value="Acid phosphatase/Vanadium-dependent haloperoxidase"/>
    <property type="match status" value="2"/>
</dbReference>
<dbReference type="InterPro" id="IPR000726">
    <property type="entry name" value="Glyco_hydro_19_cat"/>
</dbReference>
<evidence type="ECO:0000256" key="5">
    <source>
        <dbReference type="ARBA" id="ARBA00023136"/>
    </source>
</evidence>
<feature type="domain" description="Glycoside hydrolase family 19 catalytic" evidence="7">
    <location>
        <begin position="607"/>
        <end position="617"/>
    </location>
</feature>
<evidence type="ECO:0000256" key="4">
    <source>
        <dbReference type="ARBA" id="ARBA00022989"/>
    </source>
</evidence>
<feature type="compositionally biased region" description="Polar residues" evidence="6">
    <location>
        <begin position="67"/>
        <end position="80"/>
    </location>
</feature>
<dbReference type="UniPathway" id="UPA00085"/>
<accession>A0A7R9P2G0</accession>
<dbReference type="Gene3D" id="1.20.144.10">
    <property type="entry name" value="Phosphatidic acid phosphatase type 2/haloperoxidase"/>
    <property type="match status" value="2"/>
</dbReference>
<dbReference type="GO" id="GO:0004568">
    <property type="term" value="F:chitinase activity"/>
    <property type="evidence" value="ECO:0007669"/>
    <property type="project" value="InterPro"/>
</dbReference>
<keyword evidence="4" id="KW-1133">Transmembrane helix</keyword>
<protein>
    <submittedName>
        <fullName evidence="8">(California timema) hypothetical protein</fullName>
    </submittedName>
</protein>
<dbReference type="GO" id="GO:0016998">
    <property type="term" value="P:cell wall macromolecule catabolic process"/>
    <property type="evidence" value="ECO:0007669"/>
    <property type="project" value="InterPro"/>
</dbReference>
<dbReference type="InterPro" id="IPR043216">
    <property type="entry name" value="PAP-like"/>
</dbReference>
<evidence type="ECO:0000313" key="8">
    <source>
        <dbReference type="EMBL" id="CAD7567549.1"/>
    </source>
</evidence>
<comment type="subcellular location">
    <subcellularLocation>
        <location evidence="1">Membrane</location>
        <topology evidence="1">Multi-pass membrane protein</topology>
    </subcellularLocation>
</comment>
<evidence type="ECO:0000256" key="2">
    <source>
        <dbReference type="ARBA" id="ARBA00008816"/>
    </source>
</evidence>
<dbReference type="PANTHER" id="PTHR10165:SF35">
    <property type="entry name" value="RE23632P"/>
    <property type="match status" value="1"/>
</dbReference>
<keyword evidence="5" id="KW-0472">Membrane</keyword>
<reference evidence="8" key="1">
    <citation type="submission" date="2020-11" db="EMBL/GenBank/DDBJ databases">
        <authorList>
            <person name="Tran Van P."/>
        </authorList>
    </citation>
    <scope>NUCLEOTIDE SEQUENCE</scope>
</reference>
<evidence type="ECO:0000256" key="6">
    <source>
        <dbReference type="SAM" id="MobiDB-lite"/>
    </source>
</evidence>
<dbReference type="SMART" id="SM00014">
    <property type="entry name" value="acidPPc"/>
    <property type="match status" value="1"/>
</dbReference>
<dbReference type="GO" id="GO:0006032">
    <property type="term" value="P:chitin catabolic process"/>
    <property type="evidence" value="ECO:0007669"/>
    <property type="project" value="InterPro"/>
</dbReference>
<gene>
    <name evidence="8" type="ORF">TCMB3V08_LOCUS346</name>
</gene>
<dbReference type="CDD" id="cd03390">
    <property type="entry name" value="PAP2_containing_1_like"/>
    <property type="match status" value="1"/>
</dbReference>
<dbReference type="GO" id="GO:0008195">
    <property type="term" value="F:phosphatidate phosphatase activity"/>
    <property type="evidence" value="ECO:0007669"/>
    <property type="project" value="TreeGrafter"/>
</dbReference>
<dbReference type="PROSITE" id="PS00774">
    <property type="entry name" value="CHITINASE_19_2"/>
    <property type="match status" value="1"/>
</dbReference>
<dbReference type="InterPro" id="IPR036938">
    <property type="entry name" value="PAP2/HPO_sf"/>
</dbReference>
<organism evidence="8">
    <name type="scientific">Timema californicum</name>
    <name type="common">California timema</name>
    <name type="synonym">Walking stick</name>
    <dbReference type="NCBI Taxonomy" id="61474"/>
    <lineage>
        <taxon>Eukaryota</taxon>
        <taxon>Metazoa</taxon>
        <taxon>Ecdysozoa</taxon>
        <taxon>Arthropoda</taxon>
        <taxon>Hexapoda</taxon>
        <taxon>Insecta</taxon>
        <taxon>Pterygota</taxon>
        <taxon>Neoptera</taxon>
        <taxon>Polyneoptera</taxon>
        <taxon>Phasmatodea</taxon>
        <taxon>Timematodea</taxon>
        <taxon>Timematoidea</taxon>
        <taxon>Timematidae</taxon>
        <taxon>Timema</taxon>
    </lineage>
</organism>
<dbReference type="PANTHER" id="PTHR10165">
    <property type="entry name" value="LIPID PHOSPHATE PHOSPHATASE"/>
    <property type="match status" value="1"/>
</dbReference>
<comment type="similarity">
    <text evidence="2">Belongs to the PA-phosphatase related phosphoesterase family.</text>
</comment>
<dbReference type="InterPro" id="IPR000326">
    <property type="entry name" value="PAP2/HPO"/>
</dbReference>
<dbReference type="GO" id="GO:0006644">
    <property type="term" value="P:phospholipid metabolic process"/>
    <property type="evidence" value="ECO:0007669"/>
    <property type="project" value="UniProtKB-UniPathway"/>
</dbReference>
<name>A0A7R9P2G0_TIMCA</name>
<feature type="region of interest" description="Disordered" evidence="6">
    <location>
        <begin position="1"/>
        <end position="102"/>
    </location>
</feature>
<feature type="compositionally biased region" description="Low complexity" evidence="6">
    <location>
        <begin position="81"/>
        <end position="100"/>
    </location>
</feature>
<dbReference type="GO" id="GO:0046839">
    <property type="term" value="P:phospholipid dephosphorylation"/>
    <property type="evidence" value="ECO:0007669"/>
    <property type="project" value="TreeGrafter"/>
</dbReference>
<evidence type="ECO:0000259" key="7">
    <source>
        <dbReference type="PROSITE" id="PS00774"/>
    </source>
</evidence>
<dbReference type="GO" id="GO:0016020">
    <property type="term" value="C:membrane"/>
    <property type="evidence" value="ECO:0007669"/>
    <property type="project" value="UniProtKB-SubCell"/>
</dbReference>
<feature type="compositionally biased region" description="Low complexity" evidence="6">
    <location>
        <begin position="1"/>
        <end position="11"/>
    </location>
</feature>
<dbReference type="EMBL" id="OE179119">
    <property type="protein sequence ID" value="CAD7567549.1"/>
    <property type="molecule type" value="Genomic_DNA"/>
</dbReference>
<evidence type="ECO:0000256" key="3">
    <source>
        <dbReference type="ARBA" id="ARBA00022692"/>
    </source>
</evidence>
<dbReference type="AlphaFoldDB" id="A0A7R9P2G0"/>
<dbReference type="Pfam" id="PF01569">
    <property type="entry name" value="PAP2"/>
    <property type="match status" value="2"/>
</dbReference>
<sequence>MMESSSSSASDYSDDLLAVTSTSRVEQEKLQAKAGPRKAASTNDVNMTGSNLELNRSTVSEPELGKSGTNVGTTIIQQYNTTSPKRTPRKTTLPPGYLQLLPPPPLSTFQLQRLINKENEEMPTQAMKNKGKGSEPAFAWKETGKPFRNPPPPVHPPEIRTSISSSSEVELNTTSVLANYAIEADHMVRRRDYIIWSGNFSKLLAVSCELSVSTKEAMGRANVQRGGDRRNRKAVEHNNLRGEEVPERYRNALTLRVAGCRTLLFFLLRLAGHVFELHCGQARPLVLGTPTFVILVVFLMQKDRVDASQAVLGCSLSLSLNGVFTNIVKLIVGRPRPDFFWRCFPDGQMNPELKCTGELAVVTEGRKSFPSGHSSCKYRPNLSSRRCNIKCRAVHPTKIRTSISPSSAVELNTTSALANYATEAVAFASMGFVAFYLAGKLHVFNSLGRGKSWRMCVCLTPLAVALSVALSRTCDYHHHWQDVLCGSALGFSMSYLCYRQYFPSLASIHSHRPYVKLTPHLELEGVQTPEKQEEELMLGAAVERQLLQHLQHLLSVRCMAVLHPLVELVPFDLSLNNAVQNGENHSCSGDIFQGSDQHTAASQRNILGFHTSLWFWIRMYLDEVSCELSVSTKEAMGLLYIVTVIVANKRKVWCQCFTRT</sequence>
<proteinExistence type="inferred from homology"/>
<evidence type="ECO:0000256" key="1">
    <source>
        <dbReference type="ARBA" id="ARBA00004141"/>
    </source>
</evidence>
<keyword evidence="3" id="KW-0812">Transmembrane</keyword>